<gene>
    <name evidence="2" type="ORF">MOHU_26830</name>
</gene>
<reference evidence="2 3" key="1">
    <citation type="submission" date="2018-03" db="EMBL/GenBank/DDBJ databases">
        <title>Genome sequence of Moorella humiferrea DSM 23265.</title>
        <authorList>
            <person name="Poehlein A."/>
            <person name="Daniel R."/>
        </authorList>
    </citation>
    <scope>NUCLEOTIDE SEQUENCE [LARGE SCALE GENOMIC DNA]</scope>
    <source>
        <strain evidence="2 3">DSM 23265</strain>
    </source>
</reference>
<dbReference type="PANTHER" id="PTHR47099">
    <property type="entry name" value="METHYLCOBAMIDE:COM METHYLTRANSFERASE MTBA"/>
    <property type="match status" value="1"/>
</dbReference>
<dbReference type="GO" id="GO:0008168">
    <property type="term" value="F:methyltransferase activity"/>
    <property type="evidence" value="ECO:0007669"/>
    <property type="project" value="UniProtKB-KW"/>
</dbReference>
<dbReference type="InterPro" id="IPR000257">
    <property type="entry name" value="Uroporphyrinogen_deCOase"/>
</dbReference>
<keyword evidence="3" id="KW-1185">Reference proteome</keyword>
<keyword evidence="2" id="KW-0489">Methyltransferase</keyword>
<accession>A0A2T0AJS9</accession>
<sequence length="380" mass="43164">MTGRERVLTALNHKEPDRVPFDLGSSGVTGIHILAYQRLRQHLGLQVGSGKLYDPIQQLALVEDDVVNCLRIDTRPITRRLPPTSITEDGNYFSFNDEWQVLWQMPKVNGFYYDAMSNPLKHVEIVQDVEEFPWPDFNEPERYQGLAEELKVIAEKTGCAIVAQDICPGFTETAARLLGMEKFLMGLILNPDMVCAVMDKIIENKKQYWYNMLTKCGGYIDIVQQGEDLGTQYSLLISPDLYRKYVKPRQKDLYGFIKSLAPVKIFFHSCGAIRELIPDFIEVGIDILNPIQLSAAGMDDTAKLKREFGKDVCFWGGGIETQTILPHGKPEEIKDEVRRRIDDLAPGGGFIFNTVHNIQPDVPPENIMAMWEALQEYGVY</sequence>
<dbReference type="Pfam" id="PF01208">
    <property type="entry name" value="URO-D"/>
    <property type="match status" value="1"/>
</dbReference>
<dbReference type="GO" id="GO:0006779">
    <property type="term" value="P:porphyrin-containing compound biosynthetic process"/>
    <property type="evidence" value="ECO:0007669"/>
    <property type="project" value="InterPro"/>
</dbReference>
<feature type="domain" description="Uroporphyrinogen decarboxylase (URO-D)" evidence="1">
    <location>
        <begin position="123"/>
        <end position="377"/>
    </location>
</feature>
<evidence type="ECO:0000313" key="2">
    <source>
        <dbReference type="EMBL" id="PRR68588.1"/>
    </source>
</evidence>
<dbReference type="EMBL" id="PVXM01000062">
    <property type="protein sequence ID" value="PRR68588.1"/>
    <property type="molecule type" value="Genomic_DNA"/>
</dbReference>
<proteinExistence type="predicted"/>
<dbReference type="GO" id="GO:0004853">
    <property type="term" value="F:uroporphyrinogen decarboxylase activity"/>
    <property type="evidence" value="ECO:0007669"/>
    <property type="project" value="InterPro"/>
</dbReference>
<dbReference type="PANTHER" id="PTHR47099:SF1">
    <property type="entry name" value="METHYLCOBAMIDE:COM METHYLTRANSFERASE MTBA"/>
    <property type="match status" value="1"/>
</dbReference>
<dbReference type="OrthoDB" id="9771599at2"/>
<comment type="caution">
    <text evidence="2">The sequence shown here is derived from an EMBL/GenBank/DDBJ whole genome shotgun (WGS) entry which is preliminary data.</text>
</comment>
<protein>
    <submittedName>
        <fullName evidence="2">Methylcobalamin:coenzyme M methyltransferase</fullName>
    </submittedName>
</protein>
<dbReference type="GO" id="GO:0032259">
    <property type="term" value="P:methylation"/>
    <property type="evidence" value="ECO:0007669"/>
    <property type="project" value="UniProtKB-KW"/>
</dbReference>
<dbReference type="AlphaFoldDB" id="A0A2T0AJS9"/>
<evidence type="ECO:0000259" key="1">
    <source>
        <dbReference type="Pfam" id="PF01208"/>
    </source>
</evidence>
<name>A0A2T0AJS9_9FIRM</name>
<dbReference type="InterPro" id="IPR038071">
    <property type="entry name" value="UROD/MetE-like_sf"/>
</dbReference>
<dbReference type="RefSeq" id="WP_106006591.1">
    <property type="nucleotide sequence ID" value="NZ_CP136419.1"/>
</dbReference>
<dbReference type="InterPro" id="IPR052024">
    <property type="entry name" value="Methanogen_methyltrans"/>
</dbReference>
<evidence type="ECO:0000313" key="3">
    <source>
        <dbReference type="Proteomes" id="UP000238415"/>
    </source>
</evidence>
<dbReference type="SUPFAM" id="SSF51726">
    <property type="entry name" value="UROD/MetE-like"/>
    <property type="match status" value="1"/>
</dbReference>
<organism evidence="2 3">
    <name type="scientific">Neomoorella humiferrea</name>
    <dbReference type="NCBI Taxonomy" id="676965"/>
    <lineage>
        <taxon>Bacteria</taxon>
        <taxon>Bacillati</taxon>
        <taxon>Bacillota</taxon>
        <taxon>Clostridia</taxon>
        <taxon>Neomoorellales</taxon>
        <taxon>Neomoorellaceae</taxon>
        <taxon>Neomoorella</taxon>
    </lineage>
</organism>
<dbReference type="Proteomes" id="UP000238415">
    <property type="component" value="Unassembled WGS sequence"/>
</dbReference>
<dbReference type="Gene3D" id="3.20.20.210">
    <property type="match status" value="1"/>
</dbReference>
<keyword evidence="2" id="KW-0808">Transferase</keyword>